<dbReference type="OrthoDB" id="176168at2"/>
<dbReference type="PANTHER" id="PTHR43053">
    <property type="entry name" value="GLYCOSIDASE FAMILY 31"/>
    <property type="match status" value="1"/>
</dbReference>
<dbReference type="CDD" id="cd06593">
    <property type="entry name" value="GH31_xylosidase_YicI"/>
    <property type="match status" value="1"/>
</dbReference>
<evidence type="ECO:0000259" key="8">
    <source>
        <dbReference type="Pfam" id="PF13802"/>
    </source>
</evidence>
<feature type="domain" description="Glycoside hydrolase family 31 TIM barrel" evidence="7">
    <location>
        <begin position="260"/>
        <end position="573"/>
    </location>
</feature>
<dbReference type="NCBIfam" id="NF007940">
    <property type="entry name" value="PRK10658.1"/>
    <property type="match status" value="1"/>
</dbReference>
<dbReference type="InterPro" id="IPR017853">
    <property type="entry name" value="GH"/>
</dbReference>
<reference evidence="10 11" key="1">
    <citation type="submission" date="2019-07" db="EMBL/GenBank/DDBJ databases">
        <title>New species of Amycolatopsis and Streptomyces.</title>
        <authorList>
            <person name="Duangmal K."/>
            <person name="Teo W.F.A."/>
            <person name="Lipun K."/>
        </authorList>
    </citation>
    <scope>NUCLEOTIDE SEQUENCE [LARGE SCALE GENOMIC DNA]</scope>
    <source>
        <strain evidence="10 11">JCM 30562</strain>
    </source>
</reference>
<dbReference type="CDD" id="cd14752">
    <property type="entry name" value="GH31_N"/>
    <property type="match status" value="1"/>
</dbReference>
<dbReference type="SUPFAM" id="SSF74650">
    <property type="entry name" value="Galactose mutarotase-like"/>
    <property type="match status" value="1"/>
</dbReference>
<gene>
    <name evidence="10" type="primary">yicI</name>
    <name evidence="10" type="ORF">FNH06_03550</name>
</gene>
<proteinExistence type="inferred from homology"/>
<dbReference type="Gene3D" id="2.60.40.1180">
    <property type="entry name" value="Golgi alpha-mannosidase II"/>
    <property type="match status" value="2"/>
</dbReference>
<evidence type="ECO:0000256" key="3">
    <source>
        <dbReference type="ARBA" id="ARBA00023295"/>
    </source>
</evidence>
<accession>A0A558AM66</accession>
<evidence type="ECO:0000256" key="1">
    <source>
        <dbReference type="ARBA" id="ARBA00007806"/>
    </source>
</evidence>
<organism evidence="10 11">
    <name type="scientific">Amycolatopsis acidiphila</name>
    <dbReference type="NCBI Taxonomy" id="715473"/>
    <lineage>
        <taxon>Bacteria</taxon>
        <taxon>Bacillati</taxon>
        <taxon>Actinomycetota</taxon>
        <taxon>Actinomycetes</taxon>
        <taxon>Pseudonocardiales</taxon>
        <taxon>Pseudonocardiaceae</taxon>
        <taxon>Amycolatopsis</taxon>
    </lineage>
</organism>
<dbReference type="Pfam" id="PF01055">
    <property type="entry name" value="Glyco_hydro_31_2nd"/>
    <property type="match status" value="1"/>
</dbReference>
<evidence type="ECO:0000256" key="6">
    <source>
        <dbReference type="RuleBase" id="RU361185"/>
    </source>
</evidence>
<dbReference type="GO" id="GO:0030246">
    <property type="term" value="F:carbohydrate binding"/>
    <property type="evidence" value="ECO:0007669"/>
    <property type="project" value="InterPro"/>
</dbReference>
<name>A0A558AM66_9PSEU</name>
<keyword evidence="3 6" id="KW-0326">Glycosidase</keyword>
<evidence type="ECO:0000259" key="7">
    <source>
        <dbReference type="Pfam" id="PF01055"/>
    </source>
</evidence>
<sequence length="761" mass="85228">MKFTSGFWRMRDGVRALHPHSAHEVVPSARGLTVYAPTRAIENRRHSLNNPVITFTFWSPMDGVIGVRAAHHTGGAARRPAFELHCQDDAAVSVGVADDAAIMTSHDLSVRIATTGTWDLSFWSGQRRLTGSGRRSTGIVQTDAGEQFVHERLALDVGACVYGLGERSTALVKNGQSVDTWNDDGGPSSEHAYKSVPFYWTDQGYGVFVNSTDRVSFEVCSEFVSQVQFSVPGQELEYFVIAGDTPKEILRRYTALTGRPALPPAWSFGLWLSTSFVTSYDEATVTSFVSEMERRELPLSVFHFDSFWMREFHWCDFEWDHRAFPDPAGMLKRLKDRGLRVSVWINPYIAQQSALFREAQDLGYLLNRPNGDVWQWDTWQAGMGIVDFTNPAAREWFADKLRVLLSMGVDCFKTDFGERIPTDVVYHDGSDPSAMHNYYSYLYNQTVFNVLTEHHGAGEAVVFARSATAGGQRFPVHWGGDPEPTYVSMAESLRAGLSLGMSGFGFWSHDIGGFEGNPTPGLFKRWAAFGLLSSHSRLHGSISYRVPWEFGEEAADVVRHFTRLKMRLMPYLYGVAEQAHEEGLPMMRAMALEFPDDRNCRHLDNQYMLGPDLLVAPVFTDCGEVTYYVPQGEWAHLLTGRRVQGPCWVTEQHDFLSLPLLVRPGALVPLGSREDRPDYDYRDGVTLEVFTPGDVADTTVTVPSGSSARPSVFQVRRTEGRLDVRGPADRSWQVALVGPDLRRLLLAPHDGLVTIGSDWPR</sequence>
<protein>
    <recommendedName>
        <fullName evidence="5">alpha-D-xyloside xylohydrolase</fullName>
        <ecNumber evidence="5">3.2.1.177</ecNumber>
    </recommendedName>
</protein>
<comment type="similarity">
    <text evidence="1 6">Belongs to the glycosyl hydrolase 31 family.</text>
</comment>
<keyword evidence="2 6" id="KW-0378">Hydrolase</keyword>
<comment type="caution">
    <text evidence="10">The sequence shown here is derived from an EMBL/GenBank/DDBJ whole genome shotgun (WGS) entry which is preliminary data.</text>
</comment>
<dbReference type="InterPro" id="IPR000322">
    <property type="entry name" value="Glyco_hydro_31_TIM"/>
</dbReference>
<dbReference type="Pfam" id="PF13802">
    <property type="entry name" value="Gal_mutarotas_2"/>
    <property type="match status" value="1"/>
</dbReference>
<evidence type="ECO:0000256" key="2">
    <source>
        <dbReference type="ARBA" id="ARBA00022801"/>
    </source>
</evidence>
<dbReference type="InterPro" id="IPR013780">
    <property type="entry name" value="Glyco_hydro_b"/>
</dbReference>
<evidence type="ECO:0000256" key="5">
    <source>
        <dbReference type="ARBA" id="ARBA00066962"/>
    </source>
</evidence>
<dbReference type="EC" id="3.2.1.177" evidence="5"/>
<dbReference type="PANTHER" id="PTHR43053:SF4">
    <property type="entry name" value="MYOGENESIS-REGULATING GLYCOSIDASE"/>
    <property type="match status" value="1"/>
</dbReference>
<feature type="domain" description="Glycoside hydrolase family 31 N-terminal" evidence="8">
    <location>
        <begin position="55"/>
        <end position="218"/>
    </location>
</feature>
<dbReference type="Gene3D" id="3.20.20.80">
    <property type="entry name" value="Glycosidases"/>
    <property type="match status" value="1"/>
</dbReference>
<evidence type="ECO:0000256" key="4">
    <source>
        <dbReference type="ARBA" id="ARBA00052064"/>
    </source>
</evidence>
<dbReference type="Gene3D" id="2.60.40.1760">
    <property type="entry name" value="glycosyl hydrolase (family 31)"/>
    <property type="match status" value="1"/>
</dbReference>
<dbReference type="InterPro" id="IPR050985">
    <property type="entry name" value="Alpha-glycosidase_related"/>
</dbReference>
<dbReference type="AlphaFoldDB" id="A0A558AM66"/>
<dbReference type="InterPro" id="IPR048395">
    <property type="entry name" value="Glyco_hydro_31_C"/>
</dbReference>
<feature type="domain" description="Glycosyl hydrolase family 31 C-terminal" evidence="9">
    <location>
        <begin position="583"/>
        <end position="667"/>
    </location>
</feature>
<evidence type="ECO:0000313" key="11">
    <source>
        <dbReference type="Proteomes" id="UP000318578"/>
    </source>
</evidence>
<dbReference type="EMBL" id="VJZA01000003">
    <property type="protein sequence ID" value="TVT25353.1"/>
    <property type="molecule type" value="Genomic_DNA"/>
</dbReference>
<dbReference type="SUPFAM" id="SSF51011">
    <property type="entry name" value="Glycosyl hydrolase domain"/>
    <property type="match status" value="1"/>
</dbReference>
<evidence type="ECO:0000313" key="10">
    <source>
        <dbReference type="EMBL" id="TVT25353.1"/>
    </source>
</evidence>
<dbReference type="Proteomes" id="UP000318578">
    <property type="component" value="Unassembled WGS sequence"/>
</dbReference>
<dbReference type="SUPFAM" id="SSF51445">
    <property type="entry name" value="(Trans)glycosidases"/>
    <property type="match status" value="1"/>
</dbReference>
<evidence type="ECO:0000259" key="9">
    <source>
        <dbReference type="Pfam" id="PF21365"/>
    </source>
</evidence>
<dbReference type="InterPro" id="IPR025887">
    <property type="entry name" value="Glyco_hydro_31_N_dom"/>
</dbReference>
<dbReference type="Pfam" id="PF21365">
    <property type="entry name" value="Glyco_hydro_31_3rd"/>
    <property type="match status" value="1"/>
</dbReference>
<dbReference type="GO" id="GO:0061634">
    <property type="term" value="F:alpha-D-xyloside xylohydrolase"/>
    <property type="evidence" value="ECO:0007669"/>
    <property type="project" value="UniProtKB-EC"/>
</dbReference>
<dbReference type="SUPFAM" id="SSF117125">
    <property type="entry name" value="Putative glucosidase YicI, C-terminal domain"/>
    <property type="match status" value="1"/>
</dbReference>
<dbReference type="GO" id="GO:0005975">
    <property type="term" value="P:carbohydrate metabolic process"/>
    <property type="evidence" value="ECO:0007669"/>
    <property type="project" value="InterPro"/>
</dbReference>
<dbReference type="FunFam" id="3.20.20.80:FF:000053">
    <property type="entry name" value="Alpha-xylosidase YicI"/>
    <property type="match status" value="1"/>
</dbReference>
<dbReference type="InterPro" id="IPR011013">
    <property type="entry name" value="Gal_mutarotase_sf_dom"/>
</dbReference>
<dbReference type="RefSeq" id="WP_144633441.1">
    <property type="nucleotide sequence ID" value="NZ_BNAX01000014.1"/>
</dbReference>
<keyword evidence="11" id="KW-1185">Reference proteome</keyword>
<comment type="catalytic activity">
    <reaction evidence="4">
        <text>Hydrolysis of terminal, non-reducing alpha-D-xylose residues with release of alpha-D-xylose.</text>
        <dbReference type="EC" id="3.2.1.177"/>
    </reaction>
</comment>